<evidence type="ECO:0000313" key="2">
    <source>
        <dbReference type="EMBL" id="KAK0547975.1"/>
    </source>
</evidence>
<feature type="compositionally biased region" description="Polar residues" evidence="1">
    <location>
        <begin position="251"/>
        <end position="265"/>
    </location>
</feature>
<comment type="caution">
    <text evidence="2">The sequence shown here is derived from an EMBL/GenBank/DDBJ whole genome shotgun (WGS) entry which is preliminary data.</text>
</comment>
<evidence type="ECO:0000256" key="1">
    <source>
        <dbReference type="SAM" id="MobiDB-lite"/>
    </source>
</evidence>
<dbReference type="AlphaFoldDB" id="A0AAN6JWR3"/>
<keyword evidence="3" id="KW-1185">Reference proteome</keyword>
<dbReference type="EMBL" id="JAPDMZ010000147">
    <property type="protein sequence ID" value="KAK0547975.1"/>
    <property type="molecule type" value="Genomic_DNA"/>
</dbReference>
<dbReference type="Proteomes" id="UP001176517">
    <property type="component" value="Unassembled WGS sequence"/>
</dbReference>
<feature type="compositionally biased region" description="Low complexity" evidence="1">
    <location>
        <begin position="225"/>
        <end position="250"/>
    </location>
</feature>
<sequence>MSSLDAQQRSEYGSAGPQAGGMRRPQQQAPHTPVRMTQKEAALVKEIQTTVQKWKWGGALAGGALATFVSLRRKPPLSWPVAIAAAAISGWVGGNLAAPIGVLSMGKDLQRIEDPAHFKQVLIEAASQKVRLKDMAETGSLQGYDEPQSTDGFSTSQVPGKATMGSGPARASYPNMSGDSNPADRGNSAGGPGEAATAGVSRWAQIRGDRKTPSSTWDSIRRQNAGAGAAGSSRNGYGASASASGDVGSSTSDPYPSLNTPQQRTWAAGSDGGYSGGTPYSASSASTSSPGEDEYARQQREFDAMLARERRSAEENQGVERLGTGFLGGSAANASARSPRW</sequence>
<gene>
    <name evidence="2" type="ORF">OC846_004662</name>
</gene>
<feature type="region of interest" description="Disordered" evidence="1">
    <location>
        <begin position="1"/>
        <end position="35"/>
    </location>
</feature>
<name>A0AAN6JWR3_9BASI</name>
<protein>
    <submittedName>
        <fullName evidence="2">Uncharacterized protein</fullName>
    </submittedName>
</protein>
<accession>A0AAN6JWR3</accession>
<feature type="compositionally biased region" description="Polar residues" evidence="1">
    <location>
        <begin position="332"/>
        <end position="341"/>
    </location>
</feature>
<feature type="compositionally biased region" description="Basic and acidic residues" evidence="1">
    <location>
        <begin position="294"/>
        <end position="314"/>
    </location>
</feature>
<evidence type="ECO:0000313" key="3">
    <source>
        <dbReference type="Proteomes" id="UP001176517"/>
    </source>
</evidence>
<feature type="region of interest" description="Disordered" evidence="1">
    <location>
        <begin position="140"/>
        <end position="341"/>
    </location>
</feature>
<reference evidence="2" key="1">
    <citation type="journal article" date="2023" name="PhytoFront">
        <title>Draft Genome Resources of Seven Strains of Tilletia horrida, Causal Agent of Kernel Smut of Rice.</title>
        <authorList>
            <person name="Khanal S."/>
            <person name="Antony Babu S."/>
            <person name="Zhou X.G."/>
        </authorList>
    </citation>
    <scope>NUCLEOTIDE SEQUENCE</scope>
    <source>
        <strain evidence="2">TX6</strain>
    </source>
</reference>
<organism evidence="2 3">
    <name type="scientific">Tilletia horrida</name>
    <dbReference type="NCBI Taxonomy" id="155126"/>
    <lineage>
        <taxon>Eukaryota</taxon>
        <taxon>Fungi</taxon>
        <taxon>Dikarya</taxon>
        <taxon>Basidiomycota</taxon>
        <taxon>Ustilaginomycotina</taxon>
        <taxon>Exobasidiomycetes</taxon>
        <taxon>Tilletiales</taxon>
        <taxon>Tilletiaceae</taxon>
        <taxon>Tilletia</taxon>
    </lineage>
</organism>
<feature type="compositionally biased region" description="Polar residues" evidence="1">
    <location>
        <begin position="147"/>
        <end position="158"/>
    </location>
</feature>
<proteinExistence type="predicted"/>
<feature type="compositionally biased region" description="Low complexity" evidence="1">
    <location>
        <begin position="277"/>
        <end position="290"/>
    </location>
</feature>
<feature type="compositionally biased region" description="Polar residues" evidence="1">
    <location>
        <begin position="1"/>
        <end position="11"/>
    </location>
</feature>